<evidence type="ECO:0000256" key="7">
    <source>
        <dbReference type="ARBA" id="ARBA00066743"/>
    </source>
</evidence>
<dbReference type="Gene3D" id="3.40.50.300">
    <property type="entry name" value="P-loop containing nucleotide triphosphate hydrolases"/>
    <property type="match status" value="1"/>
</dbReference>
<dbReference type="EMBL" id="CAJVPL010003077">
    <property type="protein sequence ID" value="CAG8625735.1"/>
    <property type="molecule type" value="Genomic_DNA"/>
</dbReference>
<dbReference type="SUPFAM" id="SSF54211">
    <property type="entry name" value="Ribosomal protein S5 domain 2-like"/>
    <property type="match status" value="1"/>
</dbReference>
<protein>
    <recommendedName>
        <fullName evidence="7">endopeptidase La</fullName>
        <ecNumber evidence="7">3.4.21.53</ecNumber>
    </recommendedName>
</protein>
<dbReference type="CDD" id="cd19500">
    <property type="entry name" value="RecA-like_Lon"/>
    <property type="match status" value="1"/>
</dbReference>
<evidence type="ECO:0000256" key="3">
    <source>
        <dbReference type="ARBA" id="ARBA00022801"/>
    </source>
</evidence>
<dbReference type="Proteomes" id="UP000789831">
    <property type="component" value="Unassembled WGS sequence"/>
</dbReference>
<dbReference type="PRINTS" id="PR00830">
    <property type="entry name" value="ENDOLAPTASE"/>
</dbReference>
<keyword evidence="5" id="KW-0067">ATP-binding</keyword>
<dbReference type="PANTHER" id="PTHR43718:SF2">
    <property type="entry name" value="LON PROTEASE HOMOLOG, MITOCHONDRIAL"/>
    <property type="match status" value="1"/>
</dbReference>
<evidence type="ECO:0000256" key="2">
    <source>
        <dbReference type="ARBA" id="ARBA00022741"/>
    </source>
</evidence>
<dbReference type="GO" id="GO:0004176">
    <property type="term" value="F:ATP-dependent peptidase activity"/>
    <property type="evidence" value="ECO:0007669"/>
    <property type="project" value="UniProtKB-UniRule"/>
</dbReference>
<keyword evidence="4 8" id="KW-0720">Serine protease</keyword>
<dbReference type="Pfam" id="PF00004">
    <property type="entry name" value="AAA"/>
    <property type="match status" value="1"/>
</dbReference>
<evidence type="ECO:0000256" key="5">
    <source>
        <dbReference type="ARBA" id="ARBA00022840"/>
    </source>
</evidence>
<dbReference type="GO" id="GO:0004252">
    <property type="term" value="F:serine-type endopeptidase activity"/>
    <property type="evidence" value="ECO:0007669"/>
    <property type="project" value="UniProtKB-UniRule"/>
</dbReference>
<dbReference type="NCBIfam" id="TIGR00763">
    <property type="entry name" value="lon"/>
    <property type="match status" value="1"/>
</dbReference>
<dbReference type="PROSITE" id="PS51786">
    <property type="entry name" value="LON_PROTEOLYTIC"/>
    <property type="match status" value="1"/>
</dbReference>
<evidence type="ECO:0000259" key="9">
    <source>
        <dbReference type="PROSITE" id="PS51786"/>
    </source>
</evidence>
<dbReference type="Gene3D" id="3.30.230.10">
    <property type="match status" value="1"/>
</dbReference>
<feature type="non-terminal residue" evidence="10">
    <location>
        <position position="1"/>
    </location>
</feature>
<organism evidence="10 11">
    <name type="scientific">Ambispora gerdemannii</name>
    <dbReference type="NCBI Taxonomy" id="144530"/>
    <lineage>
        <taxon>Eukaryota</taxon>
        <taxon>Fungi</taxon>
        <taxon>Fungi incertae sedis</taxon>
        <taxon>Mucoromycota</taxon>
        <taxon>Glomeromycotina</taxon>
        <taxon>Glomeromycetes</taxon>
        <taxon>Archaeosporales</taxon>
        <taxon>Ambisporaceae</taxon>
        <taxon>Ambispora</taxon>
    </lineage>
</organism>
<dbReference type="PANTHER" id="PTHR43718">
    <property type="entry name" value="LON PROTEASE"/>
    <property type="match status" value="1"/>
</dbReference>
<dbReference type="Gene3D" id="1.20.58.1480">
    <property type="match status" value="1"/>
</dbReference>
<dbReference type="SMART" id="SM00382">
    <property type="entry name" value="AAA"/>
    <property type="match status" value="1"/>
</dbReference>
<reference evidence="10" key="1">
    <citation type="submission" date="2021-06" db="EMBL/GenBank/DDBJ databases">
        <authorList>
            <person name="Kallberg Y."/>
            <person name="Tangrot J."/>
            <person name="Rosling A."/>
        </authorList>
    </citation>
    <scope>NUCLEOTIDE SEQUENCE</scope>
    <source>
        <strain evidence="10">MT106</strain>
    </source>
</reference>
<dbReference type="EC" id="3.4.21.53" evidence="7"/>
<evidence type="ECO:0000256" key="6">
    <source>
        <dbReference type="ARBA" id="ARBA00050665"/>
    </source>
</evidence>
<keyword evidence="3 8" id="KW-0378">Hydrolase</keyword>
<dbReference type="InterPro" id="IPR003959">
    <property type="entry name" value="ATPase_AAA_core"/>
</dbReference>
<dbReference type="InterPro" id="IPR008269">
    <property type="entry name" value="Lon_proteolytic"/>
</dbReference>
<dbReference type="InterPro" id="IPR027065">
    <property type="entry name" value="Lon_Prtase"/>
</dbReference>
<dbReference type="InterPro" id="IPR027417">
    <property type="entry name" value="P-loop_NTPase"/>
</dbReference>
<dbReference type="InterPro" id="IPR020568">
    <property type="entry name" value="Ribosomal_Su5_D2-typ_SF"/>
</dbReference>
<evidence type="ECO:0000256" key="4">
    <source>
        <dbReference type="ARBA" id="ARBA00022825"/>
    </source>
</evidence>
<evidence type="ECO:0000313" key="11">
    <source>
        <dbReference type="Proteomes" id="UP000789831"/>
    </source>
</evidence>
<comment type="similarity">
    <text evidence="8">Belongs to the peptidase S16 family.</text>
</comment>
<dbReference type="InterPro" id="IPR054594">
    <property type="entry name" value="Lon_lid"/>
</dbReference>
<comment type="catalytic activity">
    <reaction evidence="6">
        <text>Hydrolysis of proteins in presence of ATP.</text>
        <dbReference type="EC" id="3.4.21.53"/>
    </reaction>
</comment>
<dbReference type="Gene3D" id="1.10.8.60">
    <property type="match status" value="1"/>
</dbReference>
<dbReference type="Pfam" id="PF05362">
    <property type="entry name" value="Lon_C"/>
    <property type="match status" value="1"/>
</dbReference>
<feature type="active site" evidence="8">
    <location>
        <position position="501"/>
    </location>
</feature>
<dbReference type="InterPro" id="IPR014721">
    <property type="entry name" value="Ribsml_uS5_D2-typ_fold_subgr"/>
</dbReference>
<dbReference type="InterPro" id="IPR003593">
    <property type="entry name" value="AAA+_ATPase"/>
</dbReference>
<evidence type="ECO:0000256" key="1">
    <source>
        <dbReference type="ARBA" id="ARBA00022670"/>
    </source>
</evidence>
<keyword evidence="1 8" id="KW-0645">Protease</keyword>
<sequence length="620" mass="70521">LDEKTLDDLTEKFVRHLPDILEKSKLSSVEKLPYMTMMRGNVLASLDLQERLEILINLPDRQKIEKDIEDKTREEIKNQQEEYYLREKLKTIERKLRKKGTYGSNEMRKYLERLGKEPYPDYVKKTKEINDLEFARRKLDEKHYGLSEIKEKIVEYLAAQQKANKSLGQVVCLVGSPGVGKTSLSASIAEATGRKFVSISVGGVRDVAEIQGHRRTYIGAMPGRIIQAMKKAQVINPLFLIDEIDKISHDFRGDPAYALLEALDPNQNKKFIDNYLGEDLPYNLSEVMFICTANDERELPLPLLDRMEVVRLSSYTEIEKFRIAKEYLIPESLKKHNLNSGEIVFEDRAIQDIIKHYTREAGVRELSRKIQIIIRKFIVQLLQNQKDKVVVTSATLIDYLKKKDYEFTSKQKSSRVGVVTGLAWTGYGGDILPIEVVHYPRKEGDFELTGNLGDIMKESARVALNYIKSNHQKFGINLEVFSQNSIHIHAPEGATPKEGPSAGIALTSAIISALTSRIIPRDIGMTGEITLHGHVEAIGGLKEKAIAACRSELKTIIVPKANEKDIEDIPEEVRQELKIILVEEYEEVWEILFGKKQRKTTLPLAAKQPRKKAKANISID</sequence>
<feature type="domain" description="Lon proteolytic" evidence="9">
    <location>
        <begin position="413"/>
        <end position="595"/>
    </location>
</feature>
<dbReference type="Pfam" id="PF22667">
    <property type="entry name" value="Lon_lid"/>
    <property type="match status" value="1"/>
</dbReference>
<dbReference type="OrthoDB" id="2411602at2759"/>
<dbReference type="InterPro" id="IPR004815">
    <property type="entry name" value="Lon_bac/euk-typ"/>
</dbReference>
<keyword evidence="11" id="KW-1185">Reference proteome</keyword>
<dbReference type="GO" id="GO:0006515">
    <property type="term" value="P:protein quality control for misfolded or incompletely synthesized proteins"/>
    <property type="evidence" value="ECO:0007669"/>
    <property type="project" value="TreeGrafter"/>
</dbReference>
<proteinExistence type="inferred from homology"/>
<dbReference type="GO" id="GO:0016887">
    <property type="term" value="F:ATP hydrolysis activity"/>
    <property type="evidence" value="ECO:0007669"/>
    <property type="project" value="InterPro"/>
</dbReference>
<dbReference type="AlphaFoldDB" id="A0A9N9D4E1"/>
<accession>A0A9N9D4E1</accession>
<dbReference type="SUPFAM" id="SSF52540">
    <property type="entry name" value="P-loop containing nucleoside triphosphate hydrolases"/>
    <property type="match status" value="1"/>
</dbReference>
<gene>
    <name evidence="10" type="ORF">AGERDE_LOCUS10275</name>
</gene>
<evidence type="ECO:0000313" key="10">
    <source>
        <dbReference type="EMBL" id="CAG8625735.1"/>
    </source>
</evidence>
<evidence type="ECO:0000256" key="8">
    <source>
        <dbReference type="PROSITE-ProRule" id="PRU01122"/>
    </source>
</evidence>
<name>A0A9N9D4E1_9GLOM</name>
<feature type="active site" evidence="8">
    <location>
        <position position="544"/>
    </location>
</feature>
<dbReference type="GO" id="GO:0005524">
    <property type="term" value="F:ATP binding"/>
    <property type="evidence" value="ECO:0007669"/>
    <property type="project" value="UniProtKB-KW"/>
</dbReference>
<comment type="caution">
    <text evidence="10">The sequence shown here is derived from an EMBL/GenBank/DDBJ whole genome shotgun (WGS) entry which is preliminary data.</text>
</comment>
<dbReference type="FunFam" id="3.40.50.300:FF:000021">
    <property type="entry name" value="Lon protease homolog"/>
    <property type="match status" value="1"/>
</dbReference>
<keyword evidence="2" id="KW-0547">Nucleotide-binding</keyword>